<name>A0AAV9ZV18_9AGAR</name>
<sequence>MTSQTNPAFGGEVSPQAQAPSFGGIHVNTIFAIQALLRATADRCWFRRYYHRHGPGHAHCHGLGRQAIQPLPTQASRGVADAAPSSPAPAAAAAGAPPNTFRTTAPWVVGFLYLVVPAEHLTAIAEQPQSVSEEEAPLWYCITKGKYVGVTLNHPLALAATVGVSGCRMKSYKSQALALQAFNDLLDYHMVTVVA</sequence>
<evidence type="ECO:0000313" key="2">
    <source>
        <dbReference type="EMBL" id="KAK6992780.1"/>
    </source>
</evidence>
<feature type="compositionally biased region" description="Low complexity" evidence="1">
    <location>
        <begin position="80"/>
        <end position="96"/>
    </location>
</feature>
<dbReference type="AlphaFoldDB" id="A0AAV9ZV18"/>
<feature type="region of interest" description="Disordered" evidence="1">
    <location>
        <begin position="74"/>
        <end position="96"/>
    </location>
</feature>
<dbReference type="Proteomes" id="UP001362999">
    <property type="component" value="Unassembled WGS sequence"/>
</dbReference>
<reference evidence="2 3" key="1">
    <citation type="journal article" date="2024" name="J Genomics">
        <title>Draft genome sequencing and assembly of Favolaschia claudopus CIRM-BRFM 2984 isolated from oak limbs.</title>
        <authorList>
            <person name="Navarro D."/>
            <person name="Drula E."/>
            <person name="Chaduli D."/>
            <person name="Cazenave R."/>
            <person name="Ahrendt S."/>
            <person name="Wang J."/>
            <person name="Lipzen A."/>
            <person name="Daum C."/>
            <person name="Barry K."/>
            <person name="Grigoriev I.V."/>
            <person name="Favel A."/>
            <person name="Rosso M.N."/>
            <person name="Martin F."/>
        </authorList>
    </citation>
    <scope>NUCLEOTIDE SEQUENCE [LARGE SCALE GENOMIC DNA]</scope>
    <source>
        <strain evidence="2 3">CIRM-BRFM 2984</strain>
    </source>
</reference>
<dbReference type="EMBL" id="JAWWNJ010000107">
    <property type="protein sequence ID" value="KAK6992780.1"/>
    <property type="molecule type" value="Genomic_DNA"/>
</dbReference>
<evidence type="ECO:0000256" key="1">
    <source>
        <dbReference type="SAM" id="MobiDB-lite"/>
    </source>
</evidence>
<proteinExistence type="predicted"/>
<gene>
    <name evidence="2" type="ORF">R3P38DRAFT_2801929</name>
</gene>
<protein>
    <submittedName>
        <fullName evidence="2">Uncharacterized protein</fullName>
    </submittedName>
</protein>
<keyword evidence="3" id="KW-1185">Reference proteome</keyword>
<organism evidence="2 3">
    <name type="scientific">Favolaschia claudopus</name>
    <dbReference type="NCBI Taxonomy" id="2862362"/>
    <lineage>
        <taxon>Eukaryota</taxon>
        <taxon>Fungi</taxon>
        <taxon>Dikarya</taxon>
        <taxon>Basidiomycota</taxon>
        <taxon>Agaricomycotina</taxon>
        <taxon>Agaricomycetes</taxon>
        <taxon>Agaricomycetidae</taxon>
        <taxon>Agaricales</taxon>
        <taxon>Marasmiineae</taxon>
        <taxon>Mycenaceae</taxon>
        <taxon>Favolaschia</taxon>
    </lineage>
</organism>
<comment type="caution">
    <text evidence="2">The sequence shown here is derived from an EMBL/GenBank/DDBJ whole genome shotgun (WGS) entry which is preliminary data.</text>
</comment>
<evidence type="ECO:0000313" key="3">
    <source>
        <dbReference type="Proteomes" id="UP001362999"/>
    </source>
</evidence>
<accession>A0AAV9ZV18</accession>